<gene>
    <name evidence="9" type="ORF">IscW_ISCW001272</name>
</gene>
<keyword evidence="3" id="KW-0677">Repeat</keyword>
<dbReference type="CDD" id="cd11304">
    <property type="entry name" value="Cadherin_repeat"/>
    <property type="match status" value="2"/>
</dbReference>
<dbReference type="EMBL" id="ABJB010001564">
    <property type="status" value="NOT_ANNOTATED_CDS"/>
    <property type="molecule type" value="Genomic_DNA"/>
</dbReference>
<dbReference type="VEuPathDB" id="VectorBase:ISCI001272"/>
<dbReference type="PANTHER" id="PTHR24026">
    <property type="entry name" value="FAT ATYPICAL CADHERIN-RELATED"/>
    <property type="match status" value="1"/>
</dbReference>
<dbReference type="EMBL" id="ABJB010817515">
    <property type="status" value="NOT_ANNOTATED_CDS"/>
    <property type="molecule type" value="Genomic_DNA"/>
</dbReference>
<sequence>MRNCRNLRTRAVLDCETKSYYWLTVVAQDRGAVSLSSRLDLFVRVDDVNDNVPLSVEPAYQPAVPENAAPGTTVVQLRAFDLDHGGGDAELAFQLTAGDSQGHFAIDARTGQGGSIL</sequence>
<reference evidence="10" key="2">
    <citation type="submission" date="2020-05" db="UniProtKB">
        <authorList>
            <consortium name="EnsemblMetazoa"/>
        </authorList>
    </citation>
    <scope>IDENTIFICATION</scope>
    <source>
        <strain evidence="10">wikel</strain>
    </source>
</reference>
<evidence type="ECO:0000313" key="11">
    <source>
        <dbReference type="Proteomes" id="UP000001555"/>
    </source>
</evidence>
<keyword evidence="11" id="KW-1185">Reference proteome</keyword>
<name>B7P2P5_IXOSC</name>
<dbReference type="PROSITE" id="PS50268">
    <property type="entry name" value="CADHERIN_2"/>
    <property type="match status" value="2"/>
</dbReference>
<evidence type="ECO:0000256" key="6">
    <source>
        <dbReference type="ARBA" id="ARBA00023136"/>
    </source>
</evidence>
<dbReference type="InterPro" id="IPR015919">
    <property type="entry name" value="Cadherin-like_sf"/>
</dbReference>
<dbReference type="GO" id="GO:0005886">
    <property type="term" value="C:plasma membrane"/>
    <property type="evidence" value="ECO:0007669"/>
    <property type="project" value="InterPro"/>
</dbReference>
<dbReference type="PaxDb" id="6945-B7P2P5"/>
<organism>
    <name type="scientific">Ixodes scapularis</name>
    <name type="common">Black-legged tick</name>
    <name type="synonym">Deer tick</name>
    <dbReference type="NCBI Taxonomy" id="6945"/>
    <lineage>
        <taxon>Eukaryota</taxon>
        <taxon>Metazoa</taxon>
        <taxon>Ecdysozoa</taxon>
        <taxon>Arthropoda</taxon>
        <taxon>Chelicerata</taxon>
        <taxon>Arachnida</taxon>
        <taxon>Acari</taxon>
        <taxon>Parasitiformes</taxon>
        <taxon>Ixodida</taxon>
        <taxon>Ixodoidea</taxon>
        <taxon>Ixodidae</taxon>
        <taxon>Ixodinae</taxon>
        <taxon>Ixodes</taxon>
    </lineage>
</organism>
<keyword evidence="4 7" id="KW-0106">Calcium</keyword>
<evidence type="ECO:0000259" key="8">
    <source>
        <dbReference type="PROSITE" id="PS50268"/>
    </source>
</evidence>
<dbReference type="EMBL" id="DS623559">
    <property type="protein sequence ID" value="EEC00867.1"/>
    <property type="molecule type" value="Genomic_DNA"/>
</dbReference>
<feature type="domain" description="Cadherin" evidence="8">
    <location>
        <begin position="56"/>
        <end position="116"/>
    </location>
</feature>
<accession>B7P2P5</accession>
<reference evidence="9 11" key="1">
    <citation type="submission" date="2008-03" db="EMBL/GenBank/DDBJ databases">
        <title>Annotation of Ixodes scapularis.</title>
        <authorList>
            <consortium name="Ixodes scapularis Genome Project Consortium"/>
            <person name="Caler E."/>
            <person name="Hannick L.I."/>
            <person name="Bidwell S."/>
            <person name="Joardar V."/>
            <person name="Thiagarajan M."/>
            <person name="Amedeo P."/>
            <person name="Galinsky K.J."/>
            <person name="Schobel S."/>
            <person name="Inman J."/>
            <person name="Hostetler J."/>
            <person name="Miller J."/>
            <person name="Hammond M."/>
            <person name="Megy K."/>
            <person name="Lawson D."/>
            <person name="Kodira C."/>
            <person name="Sutton G."/>
            <person name="Meyer J."/>
            <person name="Hill C.A."/>
            <person name="Birren B."/>
            <person name="Nene V."/>
            <person name="Collins F."/>
            <person name="Alarcon-Chaidez F."/>
            <person name="Wikel S."/>
            <person name="Strausberg R."/>
        </authorList>
    </citation>
    <scope>NUCLEOTIDE SEQUENCE [LARGE SCALE GENOMIC DNA]</scope>
    <source>
        <strain evidence="11">Wikel</strain>
        <strain evidence="9">Wikel colony</strain>
    </source>
</reference>
<keyword evidence="6" id="KW-0472">Membrane</keyword>
<keyword evidence="2" id="KW-0812">Transmembrane</keyword>
<dbReference type="PANTHER" id="PTHR24026:SF125">
    <property type="entry name" value="FAT-LIKE CADHERIN-RELATED TUMOR SUPPRESSOR HOMOLOG"/>
    <property type="match status" value="1"/>
</dbReference>
<evidence type="ECO:0000256" key="1">
    <source>
        <dbReference type="ARBA" id="ARBA00004370"/>
    </source>
</evidence>
<evidence type="ECO:0000256" key="7">
    <source>
        <dbReference type="PROSITE-ProRule" id="PRU00043"/>
    </source>
</evidence>
<evidence type="ECO:0000256" key="5">
    <source>
        <dbReference type="ARBA" id="ARBA00022989"/>
    </source>
</evidence>
<evidence type="ECO:0000313" key="9">
    <source>
        <dbReference type="EMBL" id="EEC00867.1"/>
    </source>
</evidence>
<dbReference type="Proteomes" id="UP000001555">
    <property type="component" value="Unassembled WGS sequence"/>
</dbReference>
<evidence type="ECO:0000256" key="3">
    <source>
        <dbReference type="ARBA" id="ARBA00022737"/>
    </source>
</evidence>
<protein>
    <recommendedName>
        <fullName evidence="8">Cadherin domain-containing protein</fullName>
    </recommendedName>
</protein>
<dbReference type="InterPro" id="IPR020894">
    <property type="entry name" value="Cadherin_CS"/>
</dbReference>
<feature type="domain" description="Cadherin" evidence="8">
    <location>
        <begin position="7"/>
        <end position="60"/>
    </location>
</feature>
<dbReference type="InParanoid" id="B7P2P5"/>
<comment type="subcellular location">
    <subcellularLocation>
        <location evidence="1">Membrane</location>
    </subcellularLocation>
</comment>
<evidence type="ECO:0000256" key="4">
    <source>
        <dbReference type="ARBA" id="ARBA00022837"/>
    </source>
</evidence>
<dbReference type="VEuPathDB" id="VectorBase:ISCW001272"/>
<dbReference type="PRINTS" id="PR00205">
    <property type="entry name" value="CADHERIN"/>
</dbReference>
<dbReference type="AlphaFoldDB" id="B7P2P5"/>
<dbReference type="PROSITE" id="PS00232">
    <property type="entry name" value="CADHERIN_1"/>
    <property type="match status" value="1"/>
</dbReference>
<dbReference type="GO" id="GO:0007156">
    <property type="term" value="P:homophilic cell adhesion via plasma membrane adhesion molecules"/>
    <property type="evidence" value="ECO:0007669"/>
    <property type="project" value="InterPro"/>
</dbReference>
<dbReference type="InterPro" id="IPR002126">
    <property type="entry name" value="Cadherin-like_dom"/>
</dbReference>
<evidence type="ECO:0000256" key="2">
    <source>
        <dbReference type="ARBA" id="ARBA00022692"/>
    </source>
</evidence>
<dbReference type="SUPFAM" id="SSF49313">
    <property type="entry name" value="Cadherin-like"/>
    <property type="match status" value="2"/>
</dbReference>
<dbReference type="HOGENOM" id="CLU_169361_0_0_1"/>
<keyword evidence="5" id="KW-1133">Transmembrane helix</keyword>
<dbReference type="STRING" id="6945.B7P2P5"/>
<dbReference type="Pfam" id="PF00028">
    <property type="entry name" value="Cadherin"/>
    <property type="match status" value="1"/>
</dbReference>
<dbReference type="EMBL" id="ABJB010935608">
    <property type="status" value="NOT_ANNOTATED_CDS"/>
    <property type="molecule type" value="Genomic_DNA"/>
</dbReference>
<dbReference type="EMBL" id="ABJB010461411">
    <property type="status" value="NOT_ANNOTATED_CDS"/>
    <property type="molecule type" value="Genomic_DNA"/>
</dbReference>
<dbReference type="EnsemblMetazoa" id="ISCW001272-RA">
    <property type="protein sequence ID" value="ISCW001272-PA"/>
    <property type="gene ID" value="ISCW001272"/>
</dbReference>
<evidence type="ECO:0000313" key="10">
    <source>
        <dbReference type="EnsemblMetazoa" id="ISCW001272-PA"/>
    </source>
</evidence>
<dbReference type="GO" id="GO:0005509">
    <property type="term" value="F:calcium ion binding"/>
    <property type="evidence" value="ECO:0007669"/>
    <property type="project" value="UniProtKB-UniRule"/>
</dbReference>
<proteinExistence type="predicted"/>
<dbReference type="Gene3D" id="2.60.40.60">
    <property type="entry name" value="Cadherins"/>
    <property type="match status" value="2"/>
</dbReference>